<evidence type="ECO:0000256" key="5">
    <source>
        <dbReference type="ARBA" id="ARBA00022989"/>
    </source>
</evidence>
<comment type="subcellular location">
    <subcellularLocation>
        <location evidence="1">Cell membrane</location>
        <topology evidence="1">Multi-pass membrane protein</topology>
    </subcellularLocation>
</comment>
<feature type="transmembrane region" description="Helical" evidence="7">
    <location>
        <begin position="91"/>
        <end position="110"/>
    </location>
</feature>
<evidence type="ECO:0000256" key="2">
    <source>
        <dbReference type="ARBA" id="ARBA00008193"/>
    </source>
</evidence>
<feature type="domain" description="Glycine transporter" evidence="8">
    <location>
        <begin position="92"/>
        <end position="165"/>
    </location>
</feature>
<feature type="transmembrane region" description="Helical" evidence="7">
    <location>
        <begin position="6"/>
        <end position="23"/>
    </location>
</feature>
<evidence type="ECO:0000256" key="1">
    <source>
        <dbReference type="ARBA" id="ARBA00004651"/>
    </source>
</evidence>
<keyword evidence="4 7" id="KW-0812">Transmembrane</keyword>
<reference evidence="9 10" key="1">
    <citation type="submission" date="2019-02" db="EMBL/GenBank/DDBJ databases">
        <authorList>
            <person name="Goldberg S.R."/>
            <person name="Haltli B.A."/>
            <person name="Correa H."/>
            <person name="Russell K.G."/>
        </authorList>
    </citation>
    <scope>NUCLEOTIDE SEQUENCE [LARGE SCALE GENOMIC DNA]</scope>
    <source>
        <strain evidence="9 10">JCM 16186</strain>
    </source>
</reference>
<organism evidence="9 10">
    <name type="scientific">Fulvivirga kasyanovii</name>
    <dbReference type="NCBI Taxonomy" id="396812"/>
    <lineage>
        <taxon>Bacteria</taxon>
        <taxon>Pseudomonadati</taxon>
        <taxon>Bacteroidota</taxon>
        <taxon>Cytophagia</taxon>
        <taxon>Cytophagales</taxon>
        <taxon>Fulvivirgaceae</taxon>
        <taxon>Fulvivirga</taxon>
    </lineage>
</organism>
<keyword evidence="3" id="KW-1003">Cell membrane</keyword>
<evidence type="ECO:0000256" key="6">
    <source>
        <dbReference type="ARBA" id="ARBA00023136"/>
    </source>
</evidence>
<evidence type="ECO:0000313" key="10">
    <source>
        <dbReference type="Proteomes" id="UP000798808"/>
    </source>
</evidence>
<proteinExistence type="inferred from homology"/>
<keyword evidence="5 7" id="KW-1133">Transmembrane helix</keyword>
<dbReference type="Proteomes" id="UP000798808">
    <property type="component" value="Unassembled WGS sequence"/>
</dbReference>
<dbReference type="PANTHER" id="PTHR30506">
    <property type="entry name" value="INNER MEMBRANE PROTEIN"/>
    <property type="match status" value="1"/>
</dbReference>
<evidence type="ECO:0000256" key="3">
    <source>
        <dbReference type="ARBA" id="ARBA00022475"/>
    </source>
</evidence>
<dbReference type="PANTHER" id="PTHR30506:SF3">
    <property type="entry name" value="UPF0126 INNER MEMBRANE PROTEIN YADS-RELATED"/>
    <property type="match status" value="1"/>
</dbReference>
<feature type="transmembrane region" description="Helical" evidence="7">
    <location>
        <begin position="116"/>
        <end position="137"/>
    </location>
</feature>
<dbReference type="EMBL" id="SMLW01000661">
    <property type="protein sequence ID" value="MTI28357.1"/>
    <property type="molecule type" value="Genomic_DNA"/>
</dbReference>
<comment type="similarity">
    <text evidence="2">Belongs to the UPF0126 family.</text>
</comment>
<gene>
    <name evidence="9" type="ORF">E1163_25595</name>
</gene>
<accession>A0ABW9RVV2</accession>
<dbReference type="RefSeq" id="WP_155175800.1">
    <property type="nucleotide sequence ID" value="NZ_BAAAFL010000016.1"/>
</dbReference>
<sequence>MSLLYALDIIGTFVFAISGIRLAAKKKMDLFGAMVIGFVTAVGGGTTRDVLLGSYPVAWVQDINLPLTIALAMPFTFIFRKYIVNLKRTFFVFDTIGIALFTISGMQKALSTGIHPALAIVMGMVSAVMGGVIRDILCNEIPLIFRKEIYATACLAGGLVFFLLDYYTGLSESIIYLITTIVIIVIRVVSIKYDLSMPKMKDAPMDDSD</sequence>
<evidence type="ECO:0000259" key="8">
    <source>
        <dbReference type="Pfam" id="PF03458"/>
    </source>
</evidence>
<dbReference type="Pfam" id="PF03458">
    <property type="entry name" value="Gly_transporter"/>
    <property type="match status" value="2"/>
</dbReference>
<protein>
    <submittedName>
        <fullName evidence="9">Trimeric intracellular cation channel family protein</fullName>
    </submittedName>
</protein>
<evidence type="ECO:0000313" key="9">
    <source>
        <dbReference type="EMBL" id="MTI28357.1"/>
    </source>
</evidence>
<keyword evidence="10" id="KW-1185">Reference proteome</keyword>
<evidence type="ECO:0000256" key="7">
    <source>
        <dbReference type="SAM" id="Phobius"/>
    </source>
</evidence>
<feature type="transmembrane region" description="Helical" evidence="7">
    <location>
        <begin position="173"/>
        <end position="191"/>
    </location>
</feature>
<keyword evidence="6 7" id="KW-0472">Membrane</keyword>
<feature type="transmembrane region" description="Helical" evidence="7">
    <location>
        <begin position="59"/>
        <end position="79"/>
    </location>
</feature>
<feature type="transmembrane region" description="Helical" evidence="7">
    <location>
        <begin position="149"/>
        <end position="167"/>
    </location>
</feature>
<name>A0ABW9RVV2_9BACT</name>
<dbReference type="InterPro" id="IPR005115">
    <property type="entry name" value="Gly_transporter"/>
</dbReference>
<feature type="transmembrane region" description="Helical" evidence="7">
    <location>
        <begin position="30"/>
        <end position="47"/>
    </location>
</feature>
<comment type="caution">
    <text evidence="9">The sequence shown here is derived from an EMBL/GenBank/DDBJ whole genome shotgun (WGS) entry which is preliminary data.</text>
</comment>
<feature type="domain" description="Glycine transporter" evidence="8">
    <location>
        <begin position="6"/>
        <end position="79"/>
    </location>
</feature>
<evidence type="ECO:0000256" key="4">
    <source>
        <dbReference type="ARBA" id="ARBA00022692"/>
    </source>
</evidence>